<evidence type="ECO:0000256" key="2">
    <source>
        <dbReference type="ARBA" id="ARBA00022737"/>
    </source>
</evidence>
<feature type="domain" description="C2H2-type" evidence="7">
    <location>
        <begin position="159"/>
        <end position="182"/>
    </location>
</feature>
<dbReference type="PROSITE" id="PS50157">
    <property type="entry name" value="ZINC_FINGER_C2H2_2"/>
    <property type="match status" value="4"/>
</dbReference>
<evidence type="ECO:0000313" key="8">
    <source>
        <dbReference type="EMBL" id="OXA43268.1"/>
    </source>
</evidence>
<dbReference type="Pfam" id="PF00096">
    <property type="entry name" value="zf-C2H2"/>
    <property type="match status" value="1"/>
</dbReference>
<evidence type="ECO:0000256" key="1">
    <source>
        <dbReference type="ARBA" id="ARBA00022723"/>
    </source>
</evidence>
<dbReference type="PANTHER" id="PTHR24379">
    <property type="entry name" value="KRAB AND ZINC FINGER DOMAIN-CONTAINING"/>
    <property type="match status" value="1"/>
</dbReference>
<keyword evidence="9" id="KW-1185">Reference proteome</keyword>
<dbReference type="PANTHER" id="PTHR24379:SF121">
    <property type="entry name" value="C2H2-TYPE DOMAIN-CONTAINING PROTEIN"/>
    <property type="match status" value="1"/>
</dbReference>
<dbReference type="OrthoDB" id="10004641at2759"/>
<feature type="region of interest" description="Disordered" evidence="6">
    <location>
        <begin position="34"/>
        <end position="53"/>
    </location>
</feature>
<keyword evidence="3 5" id="KW-0863">Zinc-finger</keyword>
<dbReference type="PROSITE" id="PS00028">
    <property type="entry name" value="ZINC_FINGER_C2H2_1"/>
    <property type="match status" value="4"/>
</dbReference>
<comment type="caution">
    <text evidence="8">The sequence shown here is derived from an EMBL/GenBank/DDBJ whole genome shotgun (WGS) entry which is preliminary data.</text>
</comment>
<name>A0A226DE64_FOLCA</name>
<reference evidence="8 9" key="1">
    <citation type="submission" date="2015-12" db="EMBL/GenBank/DDBJ databases">
        <title>The genome of Folsomia candida.</title>
        <authorList>
            <person name="Faddeeva A."/>
            <person name="Derks M.F."/>
            <person name="Anvar Y."/>
            <person name="Smit S."/>
            <person name="Van Straalen N."/>
            <person name="Roelofs D."/>
        </authorList>
    </citation>
    <scope>NUCLEOTIDE SEQUENCE [LARGE SCALE GENOMIC DNA]</scope>
    <source>
        <strain evidence="8 9">VU population</strain>
        <tissue evidence="8">Whole body</tissue>
    </source>
</reference>
<organism evidence="8 9">
    <name type="scientific">Folsomia candida</name>
    <name type="common">Springtail</name>
    <dbReference type="NCBI Taxonomy" id="158441"/>
    <lineage>
        <taxon>Eukaryota</taxon>
        <taxon>Metazoa</taxon>
        <taxon>Ecdysozoa</taxon>
        <taxon>Arthropoda</taxon>
        <taxon>Hexapoda</taxon>
        <taxon>Collembola</taxon>
        <taxon>Entomobryomorpha</taxon>
        <taxon>Isotomoidea</taxon>
        <taxon>Isotomidae</taxon>
        <taxon>Proisotominae</taxon>
        <taxon>Folsomia</taxon>
    </lineage>
</organism>
<evidence type="ECO:0000256" key="6">
    <source>
        <dbReference type="SAM" id="MobiDB-lite"/>
    </source>
</evidence>
<evidence type="ECO:0000256" key="4">
    <source>
        <dbReference type="ARBA" id="ARBA00022833"/>
    </source>
</evidence>
<keyword evidence="4" id="KW-0862">Zinc</keyword>
<evidence type="ECO:0000256" key="5">
    <source>
        <dbReference type="PROSITE-ProRule" id="PRU00042"/>
    </source>
</evidence>
<gene>
    <name evidence="8" type="ORF">Fcan01_22117</name>
</gene>
<evidence type="ECO:0000313" key="9">
    <source>
        <dbReference type="Proteomes" id="UP000198287"/>
    </source>
</evidence>
<keyword evidence="1" id="KW-0479">Metal-binding</keyword>
<dbReference type="AlphaFoldDB" id="A0A226DE64"/>
<evidence type="ECO:0000259" key="7">
    <source>
        <dbReference type="PROSITE" id="PS50157"/>
    </source>
</evidence>
<dbReference type="OMA" id="MHERSHN"/>
<accession>A0A226DE64</accession>
<evidence type="ECO:0000256" key="3">
    <source>
        <dbReference type="ARBA" id="ARBA00022771"/>
    </source>
</evidence>
<feature type="domain" description="C2H2-type" evidence="7">
    <location>
        <begin position="245"/>
        <end position="273"/>
    </location>
</feature>
<dbReference type="Gene3D" id="3.30.160.60">
    <property type="entry name" value="Classic Zinc Finger"/>
    <property type="match status" value="2"/>
</dbReference>
<protein>
    <submittedName>
        <fullName evidence="8">Protein suppressor of hairy wing</fullName>
    </submittedName>
</protein>
<dbReference type="GO" id="GO:0008270">
    <property type="term" value="F:zinc ion binding"/>
    <property type="evidence" value="ECO:0007669"/>
    <property type="project" value="UniProtKB-KW"/>
</dbReference>
<proteinExistence type="predicted"/>
<sequence>MEALLERVTSLEVMVSELVKWTNFQPDKVATLPENDDLAINDPSPSPYLNNPDSDQIDIENTIKLEYSTEDVTEPFNDEEEGEVRHIGDDPLGDIPDYSLTTIPPQPTVFTQTTSTRPPTTWTVKSMERKRYRVVKKSKNILFLSNRSARSTGKEVSQHSCSVCGKIFMYKTHVIRHLEGIHKWPVFPCRLCNRKFFDKGELDQHVKDIHKFVNFPCLQCGNLFHSHDELDSHVESTHPKMPTEDDCPVCGRRFQCQGNANRHLKRVHKMDPIA</sequence>
<keyword evidence="2" id="KW-0677">Repeat</keyword>
<dbReference type="InterPro" id="IPR013087">
    <property type="entry name" value="Znf_C2H2_type"/>
</dbReference>
<feature type="domain" description="C2H2-type" evidence="7">
    <location>
        <begin position="187"/>
        <end position="210"/>
    </location>
</feature>
<dbReference type="InterPro" id="IPR036236">
    <property type="entry name" value="Znf_C2H2_sf"/>
</dbReference>
<dbReference type="SMART" id="SM00355">
    <property type="entry name" value="ZnF_C2H2"/>
    <property type="match status" value="4"/>
</dbReference>
<feature type="domain" description="C2H2-type" evidence="7">
    <location>
        <begin position="215"/>
        <end position="238"/>
    </location>
</feature>
<dbReference type="SUPFAM" id="SSF57667">
    <property type="entry name" value="beta-beta-alpha zinc fingers"/>
    <property type="match status" value="1"/>
</dbReference>
<dbReference type="EMBL" id="LNIX01000023">
    <property type="protein sequence ID" value="OXA43268.1"/>
    <property type="molecule type" value="Genomic_DNA"/>
</dbReference>
<dbReference type="Proteomes" id="UP000198287">
    <property type="component" value="Unassembled WGS sequence"/>
</dbReference>